<feature type="domain" description="LysM" evidence="8">
    <location>
        <begin position="32"/>
        <end position="76"/>
    </location>
</feature>
<evidence type="ECO:0000259" key="9">
    <source>
        <dbReference type="PROSITE" id="PS51935"/>
    </source>
</evidence>
<dbReference type="InterPro" id="IPR018392">
    <property type="entry name" value="LysM"/>
</dbReference>
<evidence type="ECO:0000256" key="6">
    <source>
        <dbReference type="ARBA" id="ARBA00022807"/>
    </source>
</evidence>
<evidence type="ECO:0000259" key="8">
    <source>
        <dbReference type="PROSITE" id="PS51782"/>
    </source>
</evidence>
<dbReference type="InterPro" id="IPR000064">
    <property type="entry name" value="NLP_P60_dom"/>
</dbReference>
<feature type="domain" description="NlpC/P60" evidence="9">
    <location>
        <begin position="167"/>
        <end position="283"/>
    </location>
</feature>
<protein>
    <submittedName>
        <fullName evidence="10">Uncharacterized protein</fullName>
    </submittedName>
</protein>
<dbReference type="Gene3D" id="3.90.1720.10">
    <property type="entry name" value="endopeptidase domain like (from Nostoc punctiforme)"/>
    <property type="match status" value="1"/>
</dbReference>
<keyword evidence="5" id="KW-0378">Hydrolase</keyword>
<dbReference type="PANTHER" id="PTHR47053">
    <property type="entry name" value="MUREIN DD-ENDOPEPTIDASE MEPH-RELATED"/>
    <property type="match status" value="1"/>
</dbReference>
<dbReference type="SUPFAM" id="SSF54106">
    <property type="entry name" value="LysM domain"/>
    <property type="match status" value="1"/>
</dbReference>
<gene>
    <name evidence="10" type="ORF">WDC_0617</name>
</gene>
<dbReference type="InterPro" id="IPR036779">
    <property type="entry name" value="LysM_dom_sf"/>
</dbReference>
<keyword evidence="4" id="KW-0677">Repeat</keyword>
<organism evidence="10 11">
    <name type="scientific">Paucilactobacillus wasatchensis</name>
    <dbReference type="NCBI Taxonomy" id="1335616"/>
    <lineage>
        <taxon>Bacteria</taxon>
        <taxon>Bacillati</taxon>
        <taxon>Bacillota</taxon>
        <taxon>Bacilli</taxon>
        <taxon>Lactobacillales</taxon>
        <taxon>Lactobacillaceae</taxon>
        <taxon>Paucilactobacillus</taxon>
    </lineage>
</organism>
<keyword evidence="3 7" id="KW-0732">Signal</keyword>
<accession>A0A0D1A7C4</accession>
<dbReference type="SMART" id="SM00257">
    <property type="entry name" value="LysM"/>
    <property type="match status" value="1"/>
</dbReference>
<dbReference type="PATRIC" id="fig|1335616.4.peg.613"/>
<evidence type="ECO:0000256" key="3">
    <source>
        <dbReference type="ARBA" id="ARBA00022729"/>
    </source>
</evidence>
<evidence type="ECO:0000256" key="4">
    <source>
        <dbReference type="ARBA" id="ARBA00022737"/>
    </source>
</evidence>
<dbReference type="PANTHER" id="PTHR47053:SF1">
    <property type="entry name" value="MUREIN DD-ENDOPEPTIDASE MEPH-RELATED"/>
    <property type="match status" value="1"/>
</dbReference>
<dbReference type="GO" id="GO:0008234">
    <property type="term" value="F:cysteine-type peptidase activity"/>
    <property type="evidence" value="ECO:0007669"/>
    <property type="project" value="UniProtKB-KW"/>
</dbReference>
<keyword evidence="6" id="KW-0788">Thiol protease</keyword>
<evidence type="ECO:0000256" key="2">
    <source>
        <dbReference type="ARBA" id="ARBA00022670"/>
    </source>
</evidence>
<comment type="caution">
    <text evidence="10">The sequence shown here is derived from an EMBL/GenBank/DDBJ whole genome shotgun (WGS) entry which is preliminary data.</text>
</comment>
<dbReference type="RefSeq" id="WP_225349610.1">
    <property type="nucleotide sequence ID" value="NZ_AWTT01000010.1"/>
</dbReference>
<keyword evidence="2" id="KW-0645">Protease</keyword>
<dbReference type="InterPro" id="IPR051202">
    <property type="entry name" value="Peptidase_C40"/>
</dbReference>
<dbReference type="Pfam" id="PF01476">
    <property type="entry name" value="LysM"/>
    <property type="match status" value="1"/>
</dbReference>
<evidence type="ECO:0000313" key="10">
    <source>
        <dbReference type="EMBL" id="KIS03785.1"/>
    </source>
</evidence>
<evidence type="ECO:0000256" key="1">
    <source>
        <dbReference type="ARBA" id="ARBA00007074"/>
    </source>
</evidence>
<evidence type="ECO:0000256" key="7">
    <source>
        <dbReference type="SAM" id="SignalP"/>
    </source>
</evidence>
<dbReference type="EMBL" id="AWTT01000010">
    <property type="protein sequence ID" value="KIS03785.1"/>
    <property type="molecule type" value="Genomic_DNA"/>
</dbReference>
<feature type="signal peptide" evidence="7">
    <location>
        <begin position="1"/>
        <end position="31"/>
    </location>
</feature>
<reference evidence="10 11" key="1">
    <citation type="submission" date="2013-08" db="EMBL/GenBank/DDBJ databases">
        <title>Lactobacillus wasatchii sp. WDC04, a late gas producing bacteria isolated from aged chedder cheese.</title>
        <authorList>
            <person name="Oberg C.J."/>
            <person name="Culumber M."/>
            <person name="McMahon D.J."/>
            <person name="Broadbent J.R."/>
            <person name="Oberg T.S."/>
            <person name="Ortaki F."/>
        </authorList>
    </citation>
    <scope>NUCLEOTIDE SEQUENCE [LARGE SCALE GENOMIC DNA]</scope>
    <source>
        <strain evidence="10 11">WDC04</strain>
    </source>
</reference>
<dbReference type="Proteomes" id="UP000032279">
    <property type="component" value="Unassembled WGS sequence"/>
</dbReference>
<dbReference type="PROSITE" id="PS51935">
    <property type="entry name" value="NLPC_P60"/>
    <property type="match status" value="1"/>
</dbReference>
<dbReference type="STRING" id="1335616.WDC_0617"/>
<dbReference type="InterPro" id="IPR038765">
    <property type="entry name" value="Papain-like_cys_pep_sf"/>
</dbReference>
<dbReference type="GO" id="GO:0006508">
    <property type="term" value="P:proteolysis"/>
    <property type="evidence" value="ECO:0007669"/>
    <property type="project" value="UniProtKB-KW"/>
</dbReference>
<keyword evidence="11" id="KW-1185">Reference proteome</keyword>
<name>A0A0D1A7C4_9LACO</name>
<proteinExistence type="inferred from homology"/>
<dbReference type="PROSITE" id="PS51782">
    <property type="entry name" value="LYSM"/>
    <property type="match status" value="1"/>
</dbReference>
<dbReference type="Gene3D" id="3.10.350.10">
    <property type="entry name" value="LysM domain"/>
    <property type="match status" value="1"/>
</dbReference>
<comment type="similarity">
    <text evidence="1">Belongs to the peptidase C40 family.</text>
</comment>
<feature type="chain" id="PRO_5002227126" evidence="7">
    <location>
        <begin position="32"/>
        <end position="283"/>
    </location>
</feature>
<evidence type="ECO:0000256" key="5">
    <source>
        <dbReference type="ARBA" id="ARBA00022801"/>
    </source>
</evidence>
<evidence type="ECO:0000313" key="11">
    <source>
        <dbReference type="Proteomes" id="UP000032279"/>
    </source>
</evidence>
<dbReference type="SUPFAM" id="SSF54001">
    <property type="entry name" value="Cysteine proteinases"/>
    <property type="match status" value="1"/>
</dbReference>
<dbReference type="CDD" id="cd00118">
    <property type="entry name" value="LysM"/>
    <property type="match status" value="1"/>
</dbReference>
<dbReference type="AlphaFoldDB" id="A0A0D1A7C4"/>
<dbReference type="Pfam" id="PF00877">
    <property type="entry name" value="NLPC_P60"/>
    <property type="match status" value="1"/>
</dbReference>
<sequence>MIIIKSAAKKTLIGTLGAASLLVAGTQVAHADTVKVQSGDTVWAYSQKYHVSIDSIVKANKLADANLILAGHSLNIPGVNTSDASQTSTAAASTATTSTATSAASQATTQSSAASSVASSSAVSSSSAATSTTSAASATANTNASNSNSSQATAQSSQAATSYDSAISVRGGGVSQALAIANGSTPYVYGGSSLSGFDCSGFVQYVYGLSARTTTQQAKLVTHHSDVQNAPYGALLFWGSDSAPYHVGISLGNGTYVAAQNSQKGIGEFSQTYYKASFYVNVK</sequence>